<dbReference type="AlphaFoldDB" id="A0A8J8NY94"/>
<organism evidence="1 2">
    <name type="scientific">Halteria grandinella</name>
    <dbReference type="NCBI Taxonomy" id="5974"/>
    <lineage>
        <taxon>Eukaryota</taxon>
        <taxon>Sar</taxon>
        <taxon>Alveolata</taxon>
        <taxon>Ciliophora</taxon>
        <taxon>Intramacronucleata</taxon>
        <taxon>Spirotrichea</taxon>
        <taxon>Stichotrichia</taxon>
        <taxon>Sporadotrichida</taxon>
        <taxon>Halteriidae</taxon>
        <taxon>Halteria</taxon>
    </lineage>
</organism>
<dbReference type="Proteomes" id="UP000785679">
    <property type="component" value="Unassembled WGS sequence"/>
</dbReference>
<evidence type="ECO:0000313" key="2">
    <source>
        <dbReference type="Proteomes" id="UP000785679"/>
    </source>
</evidence>
<gene>
    <name evidence="1" type="ORF">FGO68_gene4088</name>
</gene>
<dbReference type="EMBL" id="RRYP01002815">
    <property type="protein sequence ID" value="TNV84397.1"/>
    <property type="molecule type" value="Genomic_DNA"/>
</dbReference>
<comment type="caution">
    <text evidence="1">The sequence shown here is derived from an EMBL/GenBank/DDBJ whole genome shotgun (WGS) entry which is preliminary data.</text>
</comment>
<name>A0A8J8NY94_HALGN</name>
<proteinExistence type="predicted"/>
<sequence length="227" mass="26763">MLTQKYVRYNYNFIKIKYCLIRAQQSIANQQENNKGQIQNVQRRIRQLKLSSLSTRLDGASRQKDSALIIINKLHYMQKLAIQTRKPLPPSLIHLISQYIASIFQFKVFSKLNKRTRRDLVTLISRDRTLTLEIPSKHSIPILINEQFLYLKSFAKHFKIVISTEQLFHNDKNINKTDEYVKPREVFKANVDRVCKFFKSFDADQLFNYTLSLKACGKSKIFDNLTK</sequence>
<reference evidence="1" key="1">
    <citation type="submission" date="2019-06" db="EMBL/GenBank/DDBJ databases">
        <authorList>
            <person name="Zheng W."/>
        </authorList>
    </citation>
    <scope>NUCLEOTIDE SEQUENCE</scope>
    <source>
        <strain evidence="1">QDHG01</strain>
    </source>
</reference>
<evidence type="ECO:0000313" key="1">
    <source>
        <dbReference type="EMBL" id="TNV84397.1"/>
    </source>
</evidence>
<accession>A0A8J8NY94</accession>
<protein>
    <submittedName>
        <fullName evidence="1">Uncharacterized protein</fullName>
    </submittedName>
</protein>
<keyword evidence="2" id="KW-1185">Reference proteome</keyword>